<evidence type="ECO:0000313" key="3">
    <source>
        <dbReference type="EMBL" id="CAB4187049.1"/>
    </source>
</evidence>
<gene>
    <name evidence="3" type="ORF">UFOVP1146_395</name>
    <name evidence="4" type="ORF">UFOVP1638_170</name>
    <name evidence="1" type="ORF">UFOVP812_308</name>
    <name evidence="2" type="ORF">UFOVP818_257</name>
</gene>
<dbReference type="EMBL" id="LR796776">
    <property type="protein sequence ID" value="CAB4165721.1"/>
    <property type="molecule type" value="Genomic_DNA"/>
</dbReference>
<evidence type="ECO:0000313" key="2">
    <source>
        <dbReference type="EMBL" id="CAB4165721.1"/>
    </source>
</evidence>
<dbReference type="PANTHER" id="PTHR36220">
    <property type="entry name" value="UNNAMED PRODUCT"/>
    <property type="match status" value="1"/>
</dbReference>
<evidence type="ECO:0000313" key="4">
    <source>
        <dbReference type="EMBL" id="CAB4221136.1"/>
    </source>
</evidence>
<dbReference type="PANTHER" id="PTHR36220:SF1">
    <property type="entry name" value="GAMMA TUBULIN COMPLEX COMPONENT C-TERMINAL DOMAIN-CONTAINING PROTEIN"/>
    <property type="match status" value="1"/>
</dbReference>
<sequence length="4876" mass="532679">MARTRTVDFLPEIFQTPVNRQFLSATLDQLVQEPNFKKIQGFVGRTIGPGINPNDNYVKETTDIRANYQLEPGVIITKPDSTDITDAITYPGITDALALQGSLTTRADRLYTSEYYTWDPFVDFDKFVNYSQYYWLPNGPDSVDVFSEAVPSTDNFVVTRENGVYTFSGANGTNPTLTLVRQGNYSFTVAQNAKEDVNYRVTNAANSAYIIDYINNPTLTLVRGNTYAFDLSLRGAYRFWIKTAPVLGQGQTYDSGVTNNGAFEQTVTFVVPQDAPDTLYYTSDTEMNMNGVLNIVDGTDGTGPGFWIQTTPGVSGKLPTSPNISSRDVLGVINNGEDLGIVQFNVPSSTAQNFYYGLPVIAGGVVNLVAPTLQFNQINNVYVAPFLEENGSIDGITELNGKTIIFLNNIADPEDGGWQITTQFDPLSPTATPGLLGSYDTTLFDQVTNIDSQAERYSVWQIRYVYDAGGLPYMVLNSVEPVNNFEKFSINYGIQYSNTQWYKNTEGYFEQIPLLSAIQNTLYYQDGTDPEIFGRLRLIDQTDSDVLDIDEIIGQKNYTSPNGVVFSNGLKVRFIGAVTPASYQGQTYYIEGVGTAIKLLSVDDFVTPEIYVQSITDYSSLNIPLVPDYLTINRASPDLNPWTRSNRWFHIDIINASATYNNINPVVDNAFRGRRPILEYRAGTRLYDYGTQGKQPIDIIDFSSTDALSNINGSIGYSTDGYTFVSGTRVIFAADTNPTVRNKIYEVTFIVPDTVPPLIAQPIINLVPAADADVLIDQVIVCLTGNTVQGKSFWYDGVEWINAQQKSSVNQAPLFNVYDLTGISLGNKDKYPSSTFVGSKLFSYATASGIVDPVLGFALKYLSLNNIGDIVFDNNLYTDTFVYVSDSVSSVENISEGIVRQYSNRISFIKEIGWQPAIEKSKIRQQFRFSYDGGPLRLDVRTNDNTSVPAIQLYAGSVFVNPSRYTVARTNTVTTITLLDIYVPGDIIEVAAFSDQTSSVGFYQVPINLENNPLNENSPVLSLGTIRAHYETIGENLLAISGPINGANNTRDLGNIIPYGMNILQQSAPMTMAGYFMRSKEYNIFAALDFNSREYIKFKNQLLDNVIRNDYSDETVADILTSAFSDLNDGKSNLNSFYWSDMLPVGSTNTQTVTTYTAISTPVFDLTTTYDFTASNYQGLLVYVNNVLLALNYDYTVATDGPRLTITIPLVVGDVITIQEYAATYGNYVPNTPTKLGLYPAYKPEIFVDDTYVNPTVVIRGHDGSITVAFSDIRDQILLEFETRIFNNLKIRSAIPLPATEVIPGQFRTTDYSLAEINEILATDFLSWIGWNKLNYSTQNYIASNEFTWNYSAAGNRLSGDTSIGETSLLGAWRGIYNYFYDTDSPQRTPWQMLGFSQIPGWWIDVYGPGPYTQDNLVLWDDLALGLVADPAGEYILPQYARPRLTEVIPTGTEGQLLSPFDSVVGMYDSSQFRKSWVFGDGGPVEASWIKSSSYPFAIMRLLALTRPAEFFSLFADRDLYKYNLDYNQYLYNNRYRLDANGIQVYGSGVSKASYIDWIVDYNQVSGRDSSAKLAADLASLDVRLCYRIGAFTDKQYLKIYTEKSSPNSQNSSLLLPDESYNLLLYKNQPFERIIYSAVIIQNAVDGYRVLGYSITNPYFEILTSRPGGLKTTISTGGESVTVPIQYSDVVTQVPYGYVLANATMVVDFLLSYGALLSKQGLMFDGVENGRTLDWNQMAQEFLYWANQGWDAGSIIGLNPAAGTLTAVKSQAIVDSIVLMTQENLVLDQNRTTIPARDLIVVRDENTFTVSTASAQTISYLDLKFVSYESMVVLDNVSIFNDLIYAPVTGARQGRINVVATVSADWNGQLDAQGFILNNNTTVTEWQPIRKYAKGEIVKYKNNYWSAQGIVQPSAIFKFSDWVKSDYTKIQRGLLANIPNKANQLANSYNVNAANLELDNDLLSYGLIGFKPRTYMTSLNLDDVSQVNVYQQFLKSKGTKLSIDLFANARLAKEVAEYDVWENWAIQRAVYGANANQSFVEFRLNEALLRSDPSLIQVINTGESTLADQPVLLNEIWRESYKLTSPDFLPTTFTVPTDTALPSAGYVNIDDVDITVFSIQGQLGLAPGVISTIGVGTTVWAAKSNEYDWNIYRCTAVPGFVSEISSNLNGTSTVVFTKDPQLVVNDIIILKFVDSTANGVYRVLAVPAIGSIVIDLQKEVTITGQGLAYFLQTQRVAQASDVANLPYSTDLLPGARAWVDDNGFGHWEVLEKQQPFNTRTALQPADLPTGAKFGSAVAQSVNHTAALIGMSGYNNTGAIYTYLTDNQGNYAENTVLALGATGTTGYGNAVDTGTNTWSIAGASASNNNQGYAAVIYRNPASNVFEQLQLLTAPDQNFGSTEFGYAVAMSLNERWMYISAPGANTVYAYGRVDVDDNQIVTYTSTGYTSFYNYADTIEISNDEQLSVVVNNTLQILNVDYSVNDTDIIFNSAPVANLPIIIRRRSLYQLDQGSYYNILQNSTSGVGTGAEFTIDRTRGVYNVSITAGGTNYAVANTITILAATVDGGTSPANNITITVSSIGAGGSITGFTKSGSGVSNTTIFAIDPYLYTATNIYSFTVTVNGVLQRPHIDYDFNSDSALYAMEIVFVTVPAAGATIIVSARSYFEGIESISIAGLPANARFGSSVSTTTDGRQVIIGCSNDTVDATTSAGSVYAIDRSVSRYIINTPTQLTYAMPANFVNPVAVLLNNQFLTNDAQIMNGQFAVVGTDIVLSESVILAVGDILEIESNIFTLIQKIPADVPAAGALFGAATDMCHRNCSIYVGAPGDSSILLGAGSVERHINQARLFGVITSTIANPALDNGDTIRINNTAVSVPNSPNQNVAGLAAAINAASIPNVIASVSAGLLTISVVDNKAADEFNKLSVLPGTSGTAFADLGFEEYTYAQTLISPRVDYFAGFGGAVFIDSSAVNLVVGAPGGNVYTPLTFDQGTTYFDDNSTSFFSVIVQSGAVYTFDYLPSATPSITNPGNLVFGQQIYDSELKELDQWGSSLNYTSGRLLVGSPGYDNIDDSTANYGRVGIFDNTTETPAWAVIHTQQPVVDVQLLDSVYMYDRLLSAKTQYFDFFNPLQGKILGAARQNIDFLGAVDPAKYNTGPVNNNGNYWAQDRVGQIWWDTNSARFIDPNQDDIVYASRRWGQLFPGSRVEIYQWVASSTPPNQYAGLGTPLSTTRYTVLSRLGSDGIIATNYYFWVTGIDTINSAAGKTLSTVGIASYIENPKSSGIPYIAALDASTIAIYNGLEFISAQDTILHIEYDKELNSDNIHVEYELVTDGRPDSFISTGLYRKLQDSFCGVNTTGAKVPDPNLSDAEKIGVQFRPRQTMFVNRYMALQNYLTRVNAIIKQYPMSESRTFTLLNSSEPEPNSASGAWNKRLANLEELSYQNLKLVPVGYNYLIVSDSSNNGLWTIYTVIITNAVTGEKSTQLLRVQTYDTRDYWNYIDWYLPGYNSSIKPVAQVATYTALDTISVPVGSSVKVTANAQGKFEIYLRTLIGWDRVGLEDGTITFSAELWDYSIGRFGFDIEVFDAQYFDKEPVIETRKIIQAINQELLIDNLAIERNRILILMFNYILSESTAPQWLVKTSLIDVEHRIRELIPYQTYSRDNQEFVVDYIQEVKPYHTQIRELHLTYNGQDVYPGDLADFDNPAFYNADLEIPQYISPVLLPYTASTAVGTGTNKFNSDTAADSTIWAKWPWSNWYNNYLLSIQDVSIVNGGSGYTEPPVITVTGTCITPASMTAVINSAGYVVGVIIDDAGSGYSTTATITFDGGNGIGASAVVVMGNDLIRAISTTIKYDRYQYVSTIVEWTPNTQYVNGTDVRYANQVWSANFTPIIYQNGSDAIYAIDPTGGGINIAVGITYARVDSTVALGYTPFERFLAGATVITGDDNTPGPFVIGNTFTISATTPGTSNTTNTVTATLLGTTATAFVTAVTTAAVPYVSASINAAGAIILTHSAGGIINLGIGIGTIGTPVATAGFNSTIKGISAFPGIISLSGFYANTNAQITFSSPTFNTDQWLLVDPETLSGVDRTMGLYTPTVNQPGISLPLLIDGVEYPGLQVRGVNYNQNSGFDVGNYDINPFDNLSYGPEGTPTYDPAILDAIYESSFVDAYLGTRATDVIIAGGEYIDVFSSYAPEELVPGSEFDTLDMRVYTTPGADWDHDGHGFNEDEFRFAYDTVANTTSFADNIQYPVQVIVSNQTRSTYMDLGTDYTVNWPDQIITIINGASDGEVIAVSVYGIGGGNQLYRNAYNGATIGNTVIVPVMYTAIQELAVFVNGVYTTDYTLTDLTNSQTRVLFGTTYTATDYINLTAIGATTIDSSTVAYSWSTPQTQYINGIVGVLTYTLTNAMIYTNPDNLVVAVNGVRARGAAGAEYYGDGSTAYALPDRLGVSPGLIADNQVRVYLDDILQTQGVVYTVEAYDPLSGSPRAIQFITSPTIGARVLVTVSTDAQYIVTGNQLIFNTTTGLIPIDGDIIAVTSWNDTRQQDILTQVFVGPVTENVAAQEGYDDTVYSPDTVDGDPGSFDYASDSIISINNFILERDIIDTSRLWVTLNGNRLFYGSGFTMSGREIIINSGVINATDVMMVTLFTNSVAPGAMAFRIFQDMRGVQATYRITTDTTTTLTATLGATDDIMYVTNAAALAEPELAINIWGVLTVDGERIMYRTRDTVTNTVSGLRRGTAGTGAATHAVNAIVYDLGRGNLLAQEFQNYIDYNNFLADGVTTLFTADNVVLAGDDSTLINEAVEVYVGGILLTELTGYTIIGNNPVTVEFDTAPVDGVQITVLIRQGVTWYAPGINTASDGVALQNTDTQAARFLRGM</sequence>
<evidence type="ECO:0000313" key="1">
    <source>
        <dbReference type="EMBL" id="CAB4164039.1"/>
    </source>
</evidence>
<dbReference type="EMBL" id="LR797502">
    <property type="protein sequence ID" value="CAB4221136.1"/>
    <property type="molecule type" value="Genomic_DNA"/>
</dbReference>
<accession>A0A6J5P8I2</accession>
<name>A0A6J5P8I2_9CAUD</name>
<dbReference type="EMBL" id="LR797099">
    <property type="protein sequence ID" value="CAB4187049.1"/>
    <property type="molecule type" value="Genomic_DNA"/>
</dbReference>
<dbReference type="EMBL" id="LR796758">
    <property type="protein sequence ID" value="CAB4164039.1"/>
    <property type="molecule type" value="Genomic_DNA"/>
</dbReference>
<protein>
    <recommendedName>
        <fullName evidence="5">YHYH domain-containing protein</fullName>
    </recommendedName>
</protein>
<proteinExistence type="predicted"/>
<evidence type="ECO:0008006" key="5">
    <source>
        <dbReference type="Google" id="ProtNLM"/>
    </source>
</evidence>
<reference evidence="2" key="1">
    <citation type="submission" date="2020-04" db="EMBL/GenBank/DDBJ databases">
        <authorList>
            <person name="Chiriac C."/>
            <person name="Salcher M."/>
            <person name="Ghai R."/>
            <person name="Kavagutti S V."/>
        </authorList>
    </citation>
    <scope>NUCLEOTIDE SEQUENCE</scope>
</reference>
<organism evidence="2">
    <name type="scientific">uncultured Caudovirales phage</name>
    <dbReference type="NCBI Taxonomy" id="2100421"/>
    <lineage>
        <taxon>Viruses</taxon>
        <taxon>Duplodnaviria</taxon>
        <taxon>Heunggongvirae</taxon>
        <taxon>Uroviricota</taxon>
        <taxon>Caudoviricetes</taxon>
        <taxon>Peduoviridae</taxon>
        <taxon>Maltschvirus</taxon>
        <taxon>Maltschvirus maltsch</taxon>
    </lineage>
</organism>